<dbReference type="PANTHER" id="PTHR34400:SF4">
    <property type="entry name" value="MEMBRANE PROTEIN"/>
    <property type="match status" value="1"/>
</dbReference>
<dbReference type="InterPro" id="IPR009078">
    <property type="entry name" value="Ferritin-like_SF"/>
</dbReference>
<dbReference type="OrthoDB" id="9795032at2"/>
<gene>
    <name evidence="2" type="ORF">BE15_34500</name>
</gene>
<comment type="caution">
    <text evidence="2">The sequence shown here is derived from an EMBL/GenBank/DDBJ whole genome shotgun (WGS) entry which is preliminary data.</text>
</comment>
<feature type="domain" description="Iminophenyl-pyruvate dimer synthase" evidence="1">
    <location>
        <begin position="25"/>
        <end position="242"/>
    </location>
</feature>
<evidence type="ECO:0000259" key="1">
    <source>
        <dbReference type="Pfam" id="PF12902"/>
    </source>
</evidence>
<dbReference type="PANTHER" id="PTHR34400">
    <property type="match status" value="1"/>
</dbReference>
<dbReference type="Proteomes" id="UP000075260">
    <property type="component" value="Unassembled WGS sequence"/>
</dbReference>
<dbReference type="SUPFAM" id="SSF47240">
    <property type="entry name" value="Ferritin-like"/>
    <property type="match status" value="1"/>
</dbReference>
<evidence type="ECO:0000313" key="3">
    <source>
        <dbReference type="Proteomes" id="UP000075260"/>
    </source>
</evidence>
<dbReference type="InterPro" id="IPR026820">
    <property type="entry name" value="VioB/RebD_dom"/>
</dbReference>
<dbReference type="Pfam" id="PF12902">
    <property type="entry name" value="Ferritin-like"/>
    <property type="match status" value="1"/>
</dbReference>
<organism evidence="2 3">
    <name type="scientific">Sorangium cellulosum</name>
    <name type="common">Polyangium cellulosum</name>
    <dbReference type="NCBI Taxonomy" id="56"/>
    <lineage>
        <taxon>Bacteria</taxon>
        <taxon>Pseudomonadati</taxon>
        <taxon>Myxococcota</taxon>
        <taxon>Polyangia</taxon>
        <taxon>Polyangiales</taxon>
        <taxon>Polyangiaceae</taxon>
        <taxon>Sorangium</taxon>
    </lineage>
</organism>
<proteinExistence type="predicted"/>
<sequence>MLKIRDDIVNKIRAAADVAVLREALQKAVELEHATIPAYLTALYSIKQGQNVEAAQILHSVAVQEMLHLTIAANVLNAIGGAPSIDHPGFIPVFPGPLPMGVHEGLAVGLEKLTRGLVYNTFMVIEEPEVQQHFPLKAPRLHAAAPTPRPKAPASGYASIGDFYTAIIEKITELGQHIFTGDPARQVVDNTWFPADQLFPIRTVSDAARGLGVIIEQGEGTGKSPEDPDKGIAHYYRFAEIVYGRKLVADSSEPSGYSYSGAPVTLDPAGIWDLYPNARTVDYAPGSRARHLAEQFNYSYTSLLRALHTTFNGSPDKLRSSLGLMFELKLLAGNLVSTLIPGTTLFAAPTFEYTPISV</sequence>
<dbReference type="InterPro" id="IPR012347">
    <property type="entry name" value="Ferritin-like"/>
</dbReference>
<evidence type="ECO:0000313" key="2">
    <source>
        <dbReference type="EMBL" id="KYF64041.1"/>
    </source>
</evidence>
<protein>
    <recommendedName>
        <fullName evidence="1">Iminophenyl-pyruvate dimer synthase domain-containing protein</fullName>
    </recommendedName>
</protein>
<name>A0A150Q7U7_SORCE</name>
<dbReference type="RefSeq" id="WP_061611896.1">
    <property type="nucleotide sequence ID" value="NZ_JEMA01000944.1"/>
</dbReference>
<dbReference type="EMBL" id="JEMA01000944">
    <property type="protein sequence ID" value="KYF64041.1"/>
    <property type="molecule type" value="Genomic_DNA"/>
</dbReference>
<accession>A0A150Q7U7</accession>
<reference evidence="2 3" key="1">
    <citation type="submission" date="2014-02" db="EMBL/GenBank/DDBJ databases">
        <title>The small core and large imbalanced accessory genome model reveals a collaborative survival strategy of Sorangium cellulosum strains in nature.</title>
        <authorList>
            <person name="Han K."/>
            <person name="Peng R."/>
            <person name="Blom J."/>
            <person name="Li Y.-Z."/>
        </authorList>
    </citation>
    <scope>NUCLEOTIDE SEQUENCE [LARGE SCALE GENOMIC DNA]</scope>
    <source>
        <strain evidence="2 3">So0008-312</strain>
    </source>
</reference>
<dbReference type="Gene3D" id="1.20.1260.10">
    <property type="match status" value="1"/>
</dbReference>
<dbReference type="AlphaFoldDB" id="A0A150Q7U7"/>